<name>A0A0S7BDB8_9CHLR</name>
<accession>A0A0S7BDB8</accession>
<evidence type="ECO:0000313" key="2">
    <source>
        <dbReference type="Proteomes" id="UP000055060"/>
    </source>
</evidence>
<evidence type="ECO:0000313" key="1">
    <source>
        <dbReference type="EMBL" id="GAP15900.1"/>
    </source>
</evidence>
<reference evidence="1" key="1">
    <citation type="submission" date="2015-07" db="EMBL/GenBank/DDBJ databases">
        <title>Draft Genome Sequences of Anaerolinea thermolimosa IMO-1, Bellilinea caldifistulae GOMI-1, Leptolinea tardivitalis YMTK-2, Levilinea saccharolytica KIBI-1,Longilinea arvoryzae KOME-1, Previously Described as Members of the Anaerolineaceae (Chloroflexi).</title>
        <authorList>
            <person name="Sekiguchi Y."/>
            <person name="Ohashi A."/>
            <person name="Matsuura N."/>
            <person name="Tourlousse M.D."/>
        </authorList>
    </citation>
    <scope>NUCLEOTIDE SEQUENCE [LARGE SCALE GENOMIC DNA]</scope>
    <source>
        <strain evidence="1">KOME-1</strain>
    </source>
</reference>
<keyword evidence="2" id="KW-1185">Reference proteome</keyword>
<dbReference type="Proteomes" id="UP000055060">
    <property type="component" value="Unassembled WGS sequence"/>
</dbReference>
<organism evidence="1">
    <name type="scientific">Longilinea arvoryzae</name>
    <dbReference type="NCBI Taxonomy" id="360412"/>
    <lineage>
        <taxon>Bacteria</taxon>
        <taxon>Bacillati</taxon>
        <taxon>Chloroflexota</taxon>
        <taxon>Anaerolineae</taxon>
        <taxon>Anaerolineales</taxon>
        <taxon>Anaerolineaceae</taxon>
        <taxon>Longilinea</taxon>
    </lineage>
</organism>
<dbReference type="AlphaFoldDB" id="A0A0S7BDB8"/>
<sequence>VLHFTETILHYCGDGYGYAGECITILTFY</sequence>
<feature type="non-terminal residue" evidence="1">
    <location>
        <position position="1"/>
    </location>
</feature>
<protein>
    <submittedName>
        <fullName evidence="1">Uncharacterized protein</fullName>
    </submittedName>
</protein>
<proteinExistence type="predicted"/>
<dbReference type="EMBL" id="DF967972">
    <property type="protein sequence ID" value="GAP15900.1"/>
    <property type="molecule type" value="Genomic_DNA"/>
</dbReference>
<gene>
    <name evidence="1" type="ORF">LARV_03695</name>
</gene>